<accession>A0A1R3KH57</accession>
<protein>
    <submittedName>
        <fullName evidence="1">Uncharacterized protein</fullName>
    </submittedName>
</protein>
<sequence>MVNDPDNIHRILLACLCASICLDIFSDGSTVVDVWAPHPSHDLTSIP</sequence>
<gene>
    <name evidence="1" type="ORF">CCACVL1_01584</name>
</gene>
<dbReference type="EMBL" id="AWWV01004920">
    <property type="protein sequence ID" value="OMP06423.1"/>
    <property type="molecule type" value="Genomic_DNA"/>
</dbReference>
<keyword evidence="2" id="KW-1185">Reference proteome</keyword>
<proteinExistence type="predicted"/>
<evidence type="ECO:0000313" key="2">
    <source>
        <dbReference type="Proteomes" id="UP000188268"/>
    </source>
</evidence>
<name>A0A1R3KH57_COCAP</name>
<dbReference type="AlphaFoldDB" id="A0A1R3KH57"/>
<comment type="caution">
    <text evidence="1">The sequence shown here is derived from an EMBL/GenBank/DDBJ whole genome shotgun (WGS) entry which is preliminary data.</text>
</comment>
<dbReference type="Gramene" id="OMP06423">
    <property type="protein sequence ID" value="OMP06423"/>
    <property type="gene ID" value="CCACVL1_01584"/>
</dbReference>
<evidence type="ECO:0000313" key="1">
    <source>
        <dbReference type="EMBL" id="OMP06423.1"/>
    </source>
</evidence>
<organism evidence="1 2">
    <name type="scientific">Corchorus capsularis</name>
    <name type="common">Jute</name>
    <dbReference type="NCBI Taxonomy" id="210143"/>
    <lineage>
        <taxon>Eukaryota</taxon>
        <taxon>Viridiplantae</taxon>
        <taxon>Streptophyta</taxon>
        <taxon>Embryophyta</taxon>
        <taxon>Tracheophyta</taxon>
        <taxon>Spermatophyta</taxon>
        <taxon>Magnoliopsida</taxon>
        <taxon>eudicotyledons</taxon>
        <taxon>Gunneridae</taxon>
        <taxon>Pentapetalae</taxon>
        <taxon>rosids</taxon>
        <taxon>malvids</taxon>
        <taxon>Malvales</taxon>
        <taxon>Malvaceae</taxon>
        <taxon>Grewioideae</taxon>
        <taxon>Apeibeae</taxon>
        <taxon>Corchorus</taxon>
    </lineage>
</organism>
<dbReference type="Proteomes" id="UP000188268">
    <property type="component" value="Unassembled WGS sequence"/>
</dbReference>
<reference evidence="1 2" key="1">
    <citation type="submission" date="2013-09" db="EMBL/GenBank/DDBJ databases">
        <title>Corchorus capsularis genome sequencing.</title>
        <authorList>
            <person name="Alam M."/>
            <person name="Haque M.S."/>
            <person name="Islam M.S."/>
            <person name="Emdad E.M."/>
            <person name="Islam M.M."/>
            <person name="Ahmed B."/>
            <person name="Halim A."/>
            <person name="Hossen Q.M.M."/>
            <person name="Hossain M.Z."/>
            <person name="Ahmed R."/>
            <person name="Khan M.M."/>
            <person name="Islam R."/>
            <person name="Rashid M.M."/>
            <person name="Khan S.A."/>
            <person name="Rahman M.S."/>
            <person name="Alam M."/>
        </authorList>
    </citation>
    <scope>NUCLEOTIDE SEQUENCE [LARGE SCALE GENOMIC DNA]</scope>
    <source>
        <strain evidence="2">cv. CVL-1</strain>
        <tissue evidence="1">Whole seedling</tissue>
    </source>
</reference>